<feature type="region of interest" description="Disordered" evidence="1">
    <location>
        <begin position="1"/>
        <end position="40"/>
    </location>
</feature>
<dbReference type="AlphaFoldDB" id="A0A0A9AWJ7"/>
<sequence length="40" mass="4300">MLVVTSCGASATSSLATTHTTQDPAPSQFLEDLHLLSRRR</sequence>
<reference evidence="2" key="1">
    <citation type="submission" date="2014-09" db="EMBL/GenBank/DDBJ databases">
        <authorList>
            <person name="Magalhaes I.L.F."/>
            <person name="Oliveira U."/>
            <person name="Santos F.R."/>
            <person name="Vidigal T.H.D.A."/>
            <person name="Brescovit A.D."/>
            <person name="Santos A.J."/>
        </authorList>
    </citation>
    <scope>NUCLEOTIDE SEQUENCE</scope>
    <source>
        <tissue evidence="2">Shoot tissue taken approximately 20 cm above the soil surface</tissue>
    </source>
</reference>
<proteinExistence type="predicted"/>
<organism evidence="2">
    <name type="scientific">Arundo donax</name>
    <name type="common">Giant reed</name>
    <name type="synonym">Donax arundinaceus</name>
    <dbReference type="NCBI Taxonomy" id="35708"/>
    <lineage>
        <taxon>Eukaryota</taxon>
        <taxon>Viridiplantae</taxon>
        <taxon>Streptophyta</taxon>
        <taxon>Embryophyta</taxon>
        <taxon>Tracheophyta</taxon>
        <taxon>Spermatophyta</taxon>
        <taxon>Magnoliopsida</taxon>
        <taxon>Liliopsida</taxon>
        <taxon>Poales</taxon>
        <taxon>Poaceae</taxon>
        <taxon>PACMAD clade</taxon>
        <taxon>Arundinoideae</taxon>
        <taxon>Arundineae</taxon>
        <taxon>Arundo</taxon>
    </lineage>
</organism>
<feature type="compositionally biased region" description="Low complexity" evidence="1">
    <location>
        <begin position="1"/>
        <end position="21"/>
    </location>
</feature>
<feature type="compositionally biased region" description="Basic and acidic residues" evidence="1">
    <location>
        <begin position="31"/>
        <end position="40"/>
    </location>
</feature>
<reference evidence="2" key="2">
    <citation type="journal article" date="2015" name="Data Brief">
        <title>Shoot transcriptome of the giant reed, Arundo donax.</title>
        <authorList>
            <person name="Barrero R.A."/>
            <person name="Guerrero F.D."/>
            <person name="Moolhuijzen P."/>
            <person name="Goolsby J.A."/>
            <person name="Tidwell J."/>
            <person name="Bellgard S.E."/>
            <person name="Bellgard M.I."/>
        </authorList>
    </citation>
    <scope>NUCLEOTIDE SEQUENCE</scope>
    <source>
        <tissue evidence="2">Shoot tissue taken approximately 20 cm above the soil surface</tissue>
    </source>
</reference>
<dbReference type="EMBL" id="GBRH01244605">
    <property type="protein sequence ID" value="JAD53290.1"/>
    <property type="molecule type" value="Transcribed_RNA"/>
</dbReference>
<name>A0A0A9AWJ7_ARUDO</name>
<evidence type="ECO:0000256" key="1">
    <source>
        <dbReference type="SAM" id="MobiDB-lite"/>
    </source>
</evidence>
<protein>
    <submittedName>
        <fullName evidence="2">Uncharacterized protein</fullName>
    </submittedName>
</protein>
<accession>A0A0A9AWJ7</accession>
<evidence type="ECO:0000313" key="2">
    <source>
        <dbReference type="EMBL" id="JAD53290.1"/>
    </source>
</evidence>